<dbReference type="RefSeq" id="WP_021825590.1">
    <property type="nucleotide sequence ID" value="NZ_AWGW01000021.1"/>
</dbReference>
<evidence type="ECO:0000313" key="2">
    <source>
        <dbReference type="Proteomes" id="UP000017023"/>
    </source>
</evidence>
<dbReference type="PATRIC" id="fig|1395125.3.peg.1496"/>
<evidence type="ECO:0000313" key="1">
    <source>
        <dbReference type="EMBL" id="ERK00322.1"/>
    </source>
</evidence>
<organism evidence="1 2">
    <name type="scientific">Segatella salivae F0493</name>
    <dbReference type="NCBI Taxonomy" id="1395125"/>
    <lineage>
        <taxon>Bacteria</taxon>
        <taxon>Pseudomonadati</taxon>
        <taxon>Bacteroidota</taxon>
        <taxon>Bacteroidia</taxon>
        <taxon>Bacteroidales</taxon>
        <taxon>Prevotellaceae</taxon>
        <taxon>Segatella</taxon>
    </lineage>
</organism>
<accession>U2KP87</accession>
<protein>
    <submittedName>
        <fullName evidence="1">Uncharacterized protein</fullName>
    </submittedName>
</protein>
<proteinExistence type="predicted"/>
<dbReference type="GeneID" id="78498051"/>
<dbReference type="AlphaFoldDB" id="U2KP87"/>
<comment type="caution">
    <text evidence="1">The sequence shown here is derived from an EMBL/GenBank/DDBJ whole genome shotgun (WGS) entry which is preliminary data.</text>
</comment>
<dbReference type="Proteomes" id="UP000017023">
    <property type="component" value="Unassembled WGS sequence"/>
</dbReference>
<gene>
    <name evidence="1" type="ORF">HMPREF9145_2286</name>
</gene>
<name>U2KP87_9BACT</name>
<dbReference type="EMBL" id="AWGW01000021">
    <property type="protein sequence ID" value="ERK00322.1"/>
    <property type="molecule type" value="Genomic_DNA"/>
</dbReference>
<reference evidence="1 2" key="1">
    <citation type="submission" date="2013-08" db="EMBL/GenBank/DDBJ databases">
        <authorList>
            <person name="Durkin A.S."/>
            <person name="Haft D.R."/>
            <person name="McCorrison J."/>
            <person name="Torralba M."/>
            <person name="Gillis M."/>
            <person name="Haft D.H."/>
            <person name="Methe B."/>
            <person name="Sutton G."/>
            <person name="Nelson K.E."/>
        </authorList>
    </citation>
    <scope>NUCLEOTIDE SEQUENCE [LARGE SCALE GENOMIC DNA]</scope>
    <source>
        <strain evidence="1 2">F0493</strain>
    </source>
</reference>
<sequence length="70" mass="8014">MNTTTIHKEMVKLGVSSVADLKFLKELAKRMGWTFEHTRRNGLDEAIEDFKAGHTHKAKNVDDLMAQLMK</sequence>